<dbReference type="AlphaFoldDB" id="A0A7X5UMX7"/>
<gene>
    <name evidence="1" type="ORF">FHU38_001314</name>
</gene>
<dbReference type="Proteomes" id="UP000545493">
    <property type="component" value="Unassembled WGS sequence"/>
</dbReference>
<protein>
    <submittedName>
        <fullName evidence="1">Cytidylate kinase</fullName>
    </submittedName>
</protein>
<evidence type="ECO:0000313" key="2">
    <source>
        <dbReference type="Proteomes" id="UP000545493"/>
    </source>
</evidence>
<keyword evidence="1" id="KW-0808">Transferase</keyword>
<keyword evidence="1" id="KW-0418">Kinase</keyword>
<dbReference type="Gene3D" id="3.40.50.300">
    <property type="entry name" value="P-loop containing nucleotide triphosphate hydrolases"/>
    <property type="match status" value="1"/>
</dbReference>
<organism evidence="1 2">
    <name type="scientific">Saccharomonospora amisosensis</name>
    <dbReference type="NCBI Taxonomy" id="1128677"/>
    <lineage>
        <taxon>Bacteria</taxon>
        <taxon>Bacillati</taxon>
        <taxon>Actinomycetota</taxon>
        <taxon>Actinomycetes</taxon>
        <taxon>Pseudonocardiales</taxon>
        <taxon>Pseudonocardiaceae</taxon>
        <taxon>Saccharomonospora</taxon>
    </lineage>
</organism>
<name>A0A7X5UMX7_9PSEU</name>
<sequence length="628" mass="68423">MTAEVRQHLSVSLNGVDNVGKTTQLAWLHRGMPGAHLVGTVDAWDSRWREVAAGDFAHWWFVGSTTAEHVGLMLGSHVARRDASGPLALEDRGLPMLRATCAATAALKDGLSPTKALRLVDRLAADLPVAAPRHEVHVLLRRSDDPTREAAEALRREPKPANERYAAYQRTLADVLSIQVERGDYHTVLDVGDAPIVDVQRTLRSRLADAGVNVQPLPNDVLERLWVLGGMSESGKSTVGELLRDEHGVTRLKIGYLVEVAAMRAGVADPYEHWSEREQAERLTDEILRFAETTKARTISLESAHRFEATAHLKRVWGARCQLVYVDADMTVRASRAAESESRLRGRDATKRDRGADGIAAIADHLIDNSGSLSALKLAVSRIASTVDLPRVTLHASGPVAQSEWLGQAVDHVCDEQVALVLATGSTGTTSWRDGWSDLDLLVVRDTAPAAWLRDVAGALPTPDGIKVGLSVFTTADIDALRVPPRVVQSLRRAAQGVGVLYRRADHLLPVPGAAHGDRTSRGELGLVLMTTRRLLAANQPDVRAVHKHLVLLAKILLRADGHDLHDADDVLTAFREFHPAAECAPPELSDLIRHPGDPVLHGQLVDATDRLLAYLDRLDHTIVRTSE</sequence>
<accession>A0A7X5UMX7</accession>
<proteinExistence type="predicted"/>
<dbReference type="RefSeq" id="WP_313886677.1">
    <property type="nucleotide sequence ID" value="NZ_JAAOYM010000001.1"/>
</dbReference>
<evidence type="ECO:0000313" key="1">
    <source>
        <dbReference type="EMBL" id="NIJ10970.1"/>
    </source>
</evidence>
<dbReference type="EMBL" id="JAAOYM010000001">
    <property type="protein sequence ID" value="NIJ10970.1"/>
    <property type="molecule type" value="Genomic_DNA"/>
</dbReference>
<dbReference type="InterPro" id="IPR027417">
    <property type="entry name" value="P-loop_NTPase"/>
</dbReference>
<reference evidence="1 2" key="1">
    <citation type="submission" date="2020-03" db="EMBL/GenBank/DDBJ databases">
        <title>Sequencing the genomes of 1000 actinobacteria strains.</title>
        <authorList>
            <person name="Klenk H.-P."/>
        </authorList>
    </citation>
    <scope>NUCLEOTIDE SEQUENCE [LARGE SCALE GENOMIC DNA]</scope>
    <source>
        <strain evidence="1 2">DSM 45685</strain>
    </source>
</reference>
<comment type="caution">
    <text evidence="1">The sequence shown here is derived from an EMBL/GenBank/DDBJ whole genome shotgun (WGS) entry which is preliminary data.</text>
</comment>
<dbReference type="SUPFAM" id="SSF52540">
    <property type="entry name" value="P-loop containing nucleoside triphosphate hydrolases"/>
    <property type="match status" value="1"/>
</dbReference>
<keyword evidence="2" id="KW-1185">Reference proteome</keyword>
<dbReference type="GO" id="GO:0016301">
    <property type="term" value="F:kinase activity"/>
    <property type="evidence" value="ECO:0007669"/>
    <property type="project" value="UniProtKB-KW"/>
</dbReference>